<dbReference type="CDD" id="cd00173">
    <property type="entry name" value="SH2"/>
    <property type="match status" value="1"/>
</dbReference>
<feature type="region of interest" description="Disordered" evidence="3">
    <location>
        <begin position="16"/>
        <end position="35"/>
    </location>
</feature>
<evidence type="ECO:0000313" key="6">
    <source>
        <dbReference type="Proteomes" id="UP000275408"/>
    </source>
</evidence>
<evidence type="ECO:0000256" key="1">
    <source>
        <dbReference type="ARBA" id="ARBA00022999"/>
    </source>
</evidence>
<keyword evidence="6" id="KW-1185">Reference proteome</keyword>
<dbReference type="GO" id="GO:0016477">
    <property type="term" value="P:cell migration"/>
    <property type="evidence" value="ECO:0007669"/>
    <property type="project" value="TreeGrafter"/>
</dbReference>
<evidence type="ECO:0000256" key="3">
    <source>
        <dbReference type="SAM" id="MobiDB-lite"/>
    </source>
</evidence>
<dbReference type="Pfam" id="PF00017">
    <property type="entry name" value="SH2"/>
    <property type="match status" value="1"/>
</dbReference>
<comment type="caution">
    <text evidence="5">The sequence shown here is derived from an EMBL/GenBank/DDBJ whole genome shotgun (WGS) entry which is preliminary data.</text>
</comment>
<dbReference type="GO" id="GO:0035591">
    <property type="term" value="F:signaling adaptor activity"/>
    <property type="evidence" value="ECO:0007669"/>
    <property type="project" value="TreeGrafter"/>
</dbReference>
<proteinExistence type="predicted"/>
<dbReference type="GO" id="GO:0005737">
    <property type="term" value="C:cytoplasm"/>
    <property type="evidence" value="ECO:0007669"/>
    <property type="project" value="TreeGrafter"/>
</dbReference>
<dbReference type="GO" id="GO:0030971">
    <property type="term" value="F:receptor tyrosine kinase binding"/>
    <property type="evidence" value="ECO:0007669"/>
    <property type="project" value="TreeGrafter"/>
</dbReference>
<feature type="compositionally biased region" description="Low complexity" evidence="3">
    <location>
        <begin position="25"/>
        <end position="35"/>
    </location>
</feature>
<evidence type="ECO:0000259" key="4">
    <source>
        <dbReference type="PROSITE" id="PS50001"/>
    </source>
</evidence>
<dbReference type="InterPro" id="IPR051184">
    <property type="entry name" value="Tyrosine-phos_adapter"/>
</dbReference>
<evidence type="ECO:0000256" key="2">
    <source>
        <dbReference type="PROSITE-ProRule" id="PRU00191"/>
    </source>
</evidence>
<organism evidence="5 6">
    <name type="scientific">Pocillopora damicornis</name>
    <name type="common">Cauliflower coral</name>
    <name type="synonym">Millepora damicornis</name>
    <dbReference type="NCBI Taxonomy" id="46731"/>
    <lineage>
        <taxon>Eukaryota</taxon>
        <taxon>Metazoa</taxon>
        <taxon>Cnidaria</taxon>
        <taxon>Anthozoa</taxon>
        <taxon>Hexacorallia</taxon>
        <taxon>Scleractinia</taxon>
        <taxon>Astrocoeniina</taxon>
        <taxon>Pocilloporidae</taxon>
        <taxon>Pocillopora</taxon>
    </lineage>
</organism>
<reference evidence="5 6" key="1">
    <citation type="journal article" date="2018" name="Sci. Rep.">
        <title>Comparative analysis of the Pocillopora damicornis genome highlights role of immune system in coral evolution.</title>
        <authorList>
            <person name="Cunning R."/>
            <person name="Bay R.A."/>
            <person name="Gillette P."/>
            <person name="Baker A.C."/>
            <person name="Traylor-Knowles N."/>
        </authorList>
    </citation>
    <scope>NUCLEOTIDE SEQUENCE [LARGE SCALE GENOMIC DNA]</scope>
    <source>
        <strain evidence="5">RSMAS</strain>
        <tissue evidence="5">Whole animal</tissue>
    </source>
</reference>
<dbReference type="PROSITE" id="PS50001">
    <property type="entry name" value="SH2"/>
    <property type="match status" value="1"/>
</dbReference>
<protein>
    <recommendedName>
        <fullName evidence="4">SH2 domain-containing protein</fullName>
    </recommendedName>
</protein>
<evidence type="ECO:0000313" key="5">
    <source>
        <dbReference type="EMBL" id="RMX45760.1"/>
    </source>
</evidence>
<dbReference type="InterPro" id="IPR000980">
    <property type="entry name" value="SH2"/>
</dbReference>
<dbReference type="InterPro" id="IPR036860">
    <property type="entry name" value="SH2_dom_sf"/>
</dbReference>
<dbReference type="Gene3D" id="3.30.505.10">
    <property type="entry name" value="SH2 domain"/>
    <property type="match status" value="1"/>
</dbReference>
<gene>
    <name evidence="5" type="ORF">pdam_00004147</name>
</gene>
<dbReference type="OrthoDB" id="5958717at2759"/>
<dbReference type="PANTHER" id="PTHR19969">
    <property type="entry name" value="SH2-SH3 ADAPTOR PROTEIN-RELATED"/>
    <property type="match status" value="1"/>
</dbReference>
<keyword evidence="1 2" id="KW-0727">SH2 domain</keyword>
<dbReference type="PANTHER" id="PTHR19969:SF5">
    <property type="entry name" value="CRK-LIKE PROTEIN"/>
    <property type="match status" value="1"/>
</dbReference>
<dbReference type="AlphaFoldDB" id="A0A3M6TWJ8"/>
<feature type="domain" description="SH2" evidence="4">
    <location>
        <begin position="51"/>
        <end position="142"/>
    </location>
</feature>
<accession>A0A3M6TWJ8</accession>
<name>A0A3M6TWJ8_POCDA</name>
<dbReference type="EMBL" id="RCHS01002783">
    <property type="protein sequence ID" value="RMX45760.1"/>
    <property type="molecule type" value="Genomic_DNA"/>
</dbReference>
<dbReference type="SMART" id="SM00252">
    <property type="entry name" value="SH2"/>
    <property type="match status" value="1"/>
</dbReference>
<dbReference type="Proteomes" id="UP000275408">
    <property type="component" value="Unassembled WGS sequence"/>
</dbReference>
<sequence>MGTGCSKSVVVISNTSWNPHNARPSQSSASHSSSTKCSGSTIKTLAEAAIWSPFKLSRSEAEELLSQAEPGAFVFSHDMTSELFLSICAGKYVCHHAVLTRDQGYYVGARRFTTIGAVVDYFKDHPLGETTLKQEFRALNPRITSQVQVKQHPDFTISCPAQISTNGHPAGQFQCDQSLSILQTSVGSKTNQSQSPKIMLTSHLSGEEKTPSEDDGQVLVTMNTDGQQPPRCAPWNDTLTKKQLTRSMAIERTDSSGEIQETALSPLLPTRSSVIK</sequence>
<dbReference type="GO" id="GO:0007167">
    <property type="term" value="P:enzyme-linked receptor protein signaling pathway"/>
    <property type="evidence" value="ECO:0007669"/>
    <property type="project" value="TreeGrafter"/>
</dbReference>
<dbReference type="SUPFAM" id="SSF55550">
    <property type="entry name" value="SH2 domain"/>
    <property type="match status" value="1"/>
</dbReference>